<keyword evidence="1 5" id="KW-0732">Signal</keyword>
<dbReference type="InterPro" id="IPR018660">
    <property type="entry name" value="MliC"/>
</dbReference>
<reference evidence="7 8" key="1">
    <citation type="submission" date="2019-04" db="EMBL/GenBank/DDBJ databases">
        <title>Azoarcus nasutitermitis sp. nov. isolated from termite nest.</title>
        <authorList>
            <person name="Lin S.-Y."/>
            <person name="Hameed A."/>
            <person name="Hsu Y.-H."/>
            <person name="Young C.-C."/>
        </authorList>
    </citation>
    <scope>NUCLEOTIDE SEQUENCE [LARGE SCALE GENOMIC DNA]</scope>
    <source>
        <strain evidence="7 8">CC-YHH838</strain>
    </source>
</reference>
<evidence type="ECO:0000313" key="8">
    <source>
        <dbReference type="Proteomes" id="UP000308430"/>
    </source>
</evidence>
<proteinExistence type="predicted"/>
<keyword evidence="8" id="KW-1185">Reference proteome</keyword>
<evidence type="ECO:0000313" key="7">
    <source>
        <dbReference type="EMBL" id="THF66247.1"/>
    </source>
</evidence>
<sequence length="110" mass="11728">MMLRPLLPTVAVLASATVLTAGVTHARDNTRDMEYQCPSGERFAVEHHSNHVRVRTGSGVFALAPRDGASGAHYSDGGITLWTDGTRAALLRPDMEPSGICTETLALHTS</sequence>
<dbReference type="AlphaFoldDB" id="A0A4S4B5J5"/>
<evidence type="ECO:0000256" key="2">
    <source>
        <dbReference type="ARBA" id="ARBA00023136"/>
    </source>
</evidence>
<organism evidence="7 8">
    <name type="scientific">Pseudothauera nasutitermitis</name>
    <dbReference type="NCBI Taxonomy" id="2565930"/>
    <lineage>
        <taxon>Bacteria</taxon>
        <taxon>Pseudomonadati</taxon>
        <taxon>Pseudomonadota</taxon>
        <taxon>Betaproteobacteria</taxon>
        <taxon>Rhodocyclales</taxon>
        <taxon>Zoogloeaceae</taxon>
        <taxon>Pseudothauera</taxon>
    </lineage>
</organism>
<name>A0A4S4B5J5_9RHOO</name>
<comment type="caution">
    <text evidence="7">The sequence shown here is derived from an EMBL/GenBank/DDBJ whole genome shotgun (WGS) entry which is preliminary data.</text>
</comment>
<evidence type="ECO:0000256" key="4">
    <source>
        <dbReference type="ARBA" id="ARBA00023288"/>
    </source>
</evidence>
<feature type="domain" description="C-type lysozyme inhibitor" evidence="6">
    <location>
        <begin position="35"/>
        <end position="97"/>
    </location>
</feature>
<accession>A0A4S4B5J5</accession>
<evidence type="ECO:0000259" key="6">
    <source>
        <dbReference type="Pfam" id="PF09864"/>
    </source>
</evidence>
<keyword evidence="2" id="KW-0472">Membrane</keyword>
<feature type="chain" id="PRO_5020380501" description="C-type lysozyme inhibitor domain-containing protein" evidence="5">
    <location>
        <begin position="27"/>
        <end position="110"/>
    </location>
</feature>
<dbReference type="EMBL" id="SSOC01000002">
    <property type="protein sequence ID" value="THF66247.1"/>
    <property type="molecule type" value="Genomic_DNA"/>
</dbReference>
<evidence type="ECO:0000256" key="3">
    <source>
        <dbReference type="ARBA" id="ARBA00023139"/>
    </source>
</evidence>
<dbReference type="Gene3D" id="2.40.128.200">
    <property type="match status" value="1"/>
</dbReference>
<protein>
    <recommendedName>
        <fullName evidence="6">C-type lysozyme inhibitor domain-containing protein</fullName>
    </recommendedName>
</protein>
<evidence type="ECO:0000256" key="1">
    <source>
        <dbReference type="ARBA" id="ARBA00022729"/>
    </source>
</evidence>
<dbReference type="SUPFAM" id="SSF141488">
    <property type="entry name" value="YdhA-like"/>
    <property type="match status" value="1"/>
</dbReference>
<dbReference type="Pfam" id="PF09864">
    <property type="entry name" value="MliC"/>
    <property type="match status" value="1"/>
</dbReference>
<dbReference type="OrthoDB" id="9181007at2"/>
<gene>
    <name evidence="7" type="ORF">E6C76_05225</name>
</gene>
<keyword evidence="3" id="KW-0564">Palmitate</keyword>
<evidence type="ECO:0000256" key="5">
    <source>
        <dbReference type="SAM" id="SignalP"/>
    </source>
</evidence>
<dbReference type="InterPro" id="IPR036328">
    <property type="entry name" value="MliC_sf"/>
</dbReference>
<keyword evidence="4" id="KW-0449">Lipoprotein</keyword>
<feature type="signal peptide" evidence="5">
    <location>
        <begin position="1"/>
        <end position="26"/>
    </location>
</feature>
<dbReference type="Proteomes" id="UP000308430">
    <property type="component" value="Unassembled WGS sequence"/>
</dbReference>